<evidence type="ECO:0000313" key="2">
    <source>
        <dbReference type="Proteomes" id="UP001165064"/>
    </source>
</evidence>
<sequence>MNSQRSVRVRPKTINSIGEKINPSISLHDNTGSNTSAVDTGVSLSGLSLESLVNVRRKEIVPVFTGEGRRSSLCFGIYDENFLVYLWFFCYDSGLRQEARTI</sequence>
<accession>A0ACB5TX22</accession>
<name>A0ACB5TX22_AMBMO</name>
<comment type="caution">
    <text evidence="1">The sequence shown here is derived from an EMBL/GenBank/DDBJ whole genome shotgun (WGS) entry which is preliminary data.</text>
</comment>
<proteinExistence type="predicted"/>
<gene>
    <name evidence="1" type="ORF">Amon02_001017200</name>
</gene>
<dbReference type="EMBL" id="BSXS01010008">
    <property type="protein sequence ID" value="GME97163.1"/>
    <property type="molecule type" value="Genomic_DNA"/>
</dbReference>
<reference evidence="1" key="1">
    <citation type="submission" date="2023-04" db="EMBL/GenBank/DDBJ databases">
        <title>Ambrosiozyma monospora NBRC 10751.</title>
        <authorList>
            <person name="Ichikawa N."/>
            <person name="Sato H."/>
            <person name="Tonouchi N."/>
        </authorList>
    </citation>
    <scope>NUCLEOTIDE SEQUENCE</scope>
    <source>
        <strain evidence="1">NBRC 10751</strain>
    </source>
</reference>
<organism evidence="1 2">
    <name type="scientific">Ambrosiozyma monospora</name>
    <name type="common">Yeast</name>
    <name type="synonym">Endomycopsis monosporus</name>
    <dbReference type="NCBI Taxonomy" id="43982"/>
    <lineage>
        <taxon>Eukaryota</taxon>
        <taxon>Fungi</taxon>
        <taxon>Dikarya</taxon>
        <taxon>Ascomycota</taxon>
        <taxon>Saccharomycotina</taxon>
        <taxon>Pichiomycetes</taxon>
        <taxon>Pichiales</taxon>
        <taxon>Pichiaceae</taxon>
        <taxon>Ambrosiozyma</taxon>
    </lineage>
</organism>
<evidence type="ECO:0000313" key="1">
    <source>
        <dbReference type="EMBL" id="GME97163.1"/>
    </source>
</evidence>
<dbReference type="Proteomes" id="UP001165064">
    <property type="component" value="Unassembled WGS sequence"/>
</dbReference>
<keyword evidence="2" id="KW-1185">Reference proteome</keyword>
<protein>
    <submittedName>
        <fullName evidence="1">Unnamed protein product</fullName>
    </submittedName>
</protein>